<evidence type="ECO:0000259" key="7">
    <source>
        <dbReference type="Pfam" id="PF13396"/>
    </source>
</evidence>
<feature type="domain" description="Cardiolipin synthase N-terminal" evidence="7">
    <location>
        <begin position="17"/>
        <end position="53"/>
    </location>
</feature>
<name>A0ABU8P315_9CORY</name>
<keyword evidence="3 6" id="KW-0812">Transmembrane</keyword>
<accession>A0ABU8P315</accession>
<evidence type="ECO:0000313" key="8">
    <source>
        <dbReference type="EMBL" id="MEJ4100754.1"/>
    </source>
</evidence>
<dbReference type="RefSeq" id="WP_337890894.1">
    <property type="nucleotide sequence ID" value="NZ_JBAHVI010000010.1"/>
</dbReference>
<evidence type="ECO:0000256" key="1">
    <source>
        <dbReference type="ARBA" id="ARBA00004651"/>
    </source>
</evidence>
<comment type="subcellular location">
    <subcellularLocation>
        <location evidence="1">Cell membrane</location>
        <topology evidence="1">Multi-pass membrane protein</topology>
    </subcellularLocation>
</comment>
<reference evidence="8 9" key="1">
    <citation type="submission" date="2024-02" db="EMBL/GenBank/DDBJ databases">
        <title>Whole genome sequencing and characterization of Corynebacterium isolated from the ocular surface of dry eye disease sufferers.</title>
        <authorList>
            <person name="Naqvi M."/>
        </authorList>
    </citation>
    <scope>NUCLEOTIDE SEQUENCE [LARGE SCALE GENOMIC DNA]</scope>
    <source>
        <strain evidence="8 9">PCRF</strain>
    </source>
</reference>
<evidence type="ECO:0000256" key="4">
    <source>
        <dbReference type="ARBA" id="ARBA00022989"/>
    </source>
</evidence>
<evidence type="ECO:0000256" key="6">
    <source>
        <dbReference type="SAM" id="Phobius"/>
    </source>
</evidence>
<organism evidence="8 9">
    <name type="scientific">Corynebacterium mastitidis</name>
    <dbReference type="NCBI Taxonomy" id="161890"/>
    <lineage>
        <taxon>Bacteria</taxon>
        <taxon>Bacillati</taxon>
        <taxon>Actinomycetota</taxon>
        <taxon>Actinomycetes</taxon>
        <taxon>Mycobacteriales</taxon>
        <taxon>Corynebacteriaceae</taxon>
        <taxon>Corynebacterium</taxon>
    </lineage>
</organism>
<proteinExistence type="predicted"/>
<dbReference type="Pfam" id="PF13396">
    <property type="entry name" value="PLDc_N"/>
    <property type="match status" value="1"/>
</dbReference>
<gene>
    <name evidence="8" type="ORF">V5S96_10365</name>
</gene>
<sequence>MTASLIIPLIFIGLPLSAIALLITDHRPSKETALWALVIVAAPFLGAIIYILWHIKDKSTRTERV</sequence>
<dbReference type="EMBL" id="JBAHVJ010000011">
    <property type="protein sequence ID" value="MEJ4100754.1"/>
    <property type="molecule type" value="Genomic_DNA"/>
</dbReference>
<protein>
    <submittedName>
        <fullName evidence="8">PLDc N-terminal domain-containing protein</fullName>
    </submittedName>
</protein>
<evidence type="ECO:0000313" key="9">
    <source>
        <dbReference type="Proteomes" id="UP001359781"/>
    </source>
</evidence>
<feature type="transmembrane region" description="Helical" evidence="6">
    <location>
        <begin position="34"/>
        <end position="55"/>
    </location>
</feature>
<evidence type="ECO:0000256" key="3">
    <source>
        <dbReference type="ARBA" id="ARBA00022692"/>
    </source>
</evidence>
<keyword evidence="2" id="KW-1003">Cell membrane</keyword>
<dbReference type="Proteomes" id="UP001359781">
    <property type="component" value="Unassembled WGS sequence"/>
</dbReference>
<evidence type="ECO:0000256" key="2">
    <source>
        <dbReference type="ARBA" id="ARBA00022475"/>
    </source>
</evidence>
<dbReference type="InterPro" id="IPR027379">
    <property type="entry name" value="CLS_N"/>
</dbReference>
<keyword evidence="4 6" id="KW-1133">Transmembrane helix</keyword>
<evidence type="ECO:0000256" key="5">
    <source>
        <dbReference type="ARBA" id="ARBA00023136"/>
    </source>
</evidence>
<keyword evidence="9" id="KW-1185">Reference proteome</keyword>
<keyword evidence="5 6" id="KW-0472">Membrane</keyword>
<comment type="caution">
    <text evidence="8">The sequence shown here is derived from an EMBL/GenBank/DDBJ whole genome shotgun (WGS) entry which is preliminary data.</text>
</comment>